<dbReference type="EMBL" id="CAJPDR010000532">
    <property type="protein sequence ID" value="CAF9938916.1"/>
    <property type="molecule type" value="Genomic_DNA"/>
</dbReference>
<keyword evidence="2" id="KW-1185">Reference proteome</keyword>
<reference evidence="1" key="1">
    <citation type="submission" date="2021-03" db="EMBL/GenBank/DDBJ databases">
        <authorList>
            <person name="Tagirdzhanova G."/>
        </authorList>
    </citation>
    <scope>NUCLEOTIDE SEQUENCE</scope>
</reference>
<sequence length="203" mass="22345">MYFNHCPLPVSWFAAFKPDAFTDYNIAALNSQQVKINVHGRTALHEMSFPTTMVDYRKTATMQGMNKLNKLNGFTVTNFTIELTPEADGTNMMGTVYIPNPTVMTSSMVPIPSHSLSRLPPNPHPIQGNVTFNNYLHATGTLLGTTALDNLTLCSGNNTLPMRSIINQTLVLEGIINDPKSTLLPVDIVGGSRVYDGLHFELF</sequence>
<dbReference type="PANTHER" id="PTHR35895:SF1">
    <property type="entry name" value="LIPID-BINDING SERUM GLYCOPROTEIN C-TERMINAL DOMAIN-CONTAINING PROTEIN"/>
    <property type="match status" value="1"/>
</dbReference>
<evidence type="ECO:0000313" key="1">
    <source>
        <dbReference type="EMBL" id="CAF9938916.1"/>
    </source>
</evidence>
<evidence type="ECO:0000313" key="2">
    <source>
        <dbReference type="Proteomes" id="UP000664203"/>
    </source>
</evidence>
<dbReference type="OrthoDB" id="10039566at2759"/>
<dbReference type="InterPro" id="IPR046368">
    <property type="entry name" value="Tag1"/>
</dbReference>
<proteinExistence type="predicted"/>
<comment type="caution">
    <text evidence="1">The sequence shown here is derived from an EMBL/GenBank/DDBJ whole genome shotgun (WGS) entry which is preliminary data.</text>
</comment>
<dbReference type="GO" id="GO:0000329">
    <property type="term" value="C:fungal-type vacuole membrane"/>
    <property type="evidence" value="ECO:0007669"/>
    <property type="project" value="InterPro"/>
</dbReference>
<dbReference type="PANTHER" id="PTHR35895">
    <property type="entry name" value="CHROMOSOME 16, WHOLE GENOME SHOTGUN SEQUENCE"/>
    <property type="match status" value="1"/>
</dbReference>
<dbReference type="Proteomes" id="UP000664203">
    <property type="component" value="Unassembled WGS sequence"/>
</dbReference>
<dbReference type="InterPro" id="IPR022185">
    <property type="entry name" value="DUF3712"/>
</dbReference>
<name>A0A8H3J1E1_9LECA</name>
<dbReference type="AlphaFoldDB" id="A0A8H3J1E1"/>
<dbReference type="Pfam" id="PF12505">
    <property type="entry name" value="DUF3712"/>
    <property type="match status" value="1"/>
</dbReference>
<gene>
    <name evidence="1" type="ORF">ALECFALPRED_007923</name>
</gene>
<organism evidence="1 2">
    <name type="scientific">Alectoria fallacina</name>
    <dbReference type="NCBI Taxonomy" id="1903189"/>
    <lineage>
        <taxon>Eukaryota</taxon>
        <taxon>Fungi</taxon>
        <taxon>Dikarya</taxon>
        <taxon>Ascomycota</taxon>
        <taxon>Pezizomycotina</taxon>
        <taxon>Lecanoromycetes</taxon>
        <taxon>OSLEUM clade</taxon>
        <taxon>Lecanoromycetidae</taxon>
        <taxon>Lecanorales</taxon>
        <taxon>Lecanorineae</taxon>
        <taxon>Parmeliaceae</taxon>
        <taxon>Alectoria</taxon>
    </lineage>
</organism>
<protein>
    <submittedName>
        <fullName evidence="1">Uncharacterized protein</fullName>
    </submittedName>
</protein>
<accession>A0A8H3J1E1</accession>